<name>A0ABY6PSJ6_9ACTN</name>
<dbReference type="RefSeq" id="WP_265542742.1">
    <property type="nucleotide sequence ID" value="NZ_CP098740.1"/>
</dbReference>
<dbReference type="EMBL" id="CP098740">
    <property type="protein sequence ID" value="UZK55203.1"/>
    <property type="molecule type" value="Genomic_DNA"/>
</dbReference>
<sequence>MRALRIWGIALVVLAALFVAVDRVAVYIAESQAENRVEIPGTRIGSTDISVRGFPFLTQLAGSELDEVDVRLTGIETRAGGRTLRISTLDAELRDVRLTDGFSGAVADRATGTVVISYEDLTKAASDGVKVEYGGKNKVKVTGTVNVLGRPISRSVLSTVTLLDGRTVRVHADKVPGEGIPGLEKLVREKTDFEREVGGLPNGLKLERIQPTEDGLEISGTGTGVRLAG</sequence>
<gene>
    <name evidence="1" type="ORF">NEH16_14610</name>
</gene>
<proteinExistence type="predicted"/>
<accession>A0ABY6PSJ6</accession>
<dbReference type="Proteomes" id="UP001164963">
    <property type="component" value="Chromosome"/>
</dbReference>
<reference evidence="1" key="1">
    <citation type="journal article" date="2022" name="Front. Microbiol.">
        <title>Mirubactin C rescues the lethal effect of cell wall biosynthesis mutations in Bacillus subtilis.</title>
        <authorList>
            <person name="Kepplinger B."/>
            <person name="Wen X."/>
            <person name="Tyler A.R."/>
            <person name="Kim B.Y."/>
            <person name="Brown J."/>
            <person name="Banks P."/>
            <person name="Dashti Y."/>
            <person name="Mackenzie E.S."/>
            <person name="Wills C."/>
            <person name="Kawai Y."/>
            <person name="Waldron K.J."/>
            <person name="Allenby N.E.E."/>
            <person name="Wu L.J."/>
            <person name="Hall M.J."/>
            <person name="Errington J."/>
        </authorList>
    </citation>
    <scope>NUCLEOTIDE SEQUENCE</scope>
    <source>
        <strain evidence="1">MDA8-470</strain>
    </source>
</reference>
<evidence type="ECO:0000313" key="2">
    <source>
        <dbReference type="Proteomes" id="UP001164963"/>
    </source>
</evidence>
<organism evidence="1 2">
    <name type="scientific">Streptomyces drozdowiczii</name>
    <dbReference type="NCBI Taxonomy" id="202862"/>
    <lineage>
        <taxon>Bacteria</taxon>
        <taxon>Bacillati</taxon>
        <taxon>Actinomycetota</taxon>
        <taxon>Actinomycetes</taxon>
        <taxon>Kitasatosporales</taxon>
        <taxon>Streptomycetaceae</taxon>
        <taxon>Streptomyces</taxon>
    </lineage>
</organism>
<dbReference type="Pfam" id="PF11209">
    <property type="entry name" value="LmeA"/>
    <property type="match status" value="1"/>
</dbReference>
<dbReference type="InterPro" id="IPR021373">
    <property type="entry name" value="DUF2993"/>
</dbReference>
<evidence type="ECO:0000313" key="1">
    <source>
        <dbReference type="EMBL" id="UZK55203.1"/>
    </source>
</evidence>
<keyword evidence="2" id="KW-1185">Reference proteome</keyword>
<protein>
    <submittedName>
        <fullName evidence="1">DUF2993 domain-containing protein</fullName>
    </submittedName>
</protein>